<accession>A0A7J9SHM9</accession>
<dbReference type="EMBL" id="JACKXD010000002">
    <property type="protein sequence ID" value="MBB6646218.1"/>
    <property type="molecule type" value="Genomic_DNA"/>
</dbReference>
<protein>
    <submittedName>
        <fullName evidence="2">Uncharacterized protein</fullName>
    </submittedName>
</protein>
<sequence>MVNDSDLRRAAETAEDLPDPHSIVGRDEEIPLGEIFDDAFIGEHTDFDTFDEMVAASPSDAADADELGKVGDDEWDAFVAETTVFEDEEEFVFAARDHWVAAQLGLD</sequence>
<name>A0A7J9SHM9_9EURY</name>
<evidence type="ECO:0000313" key="3">
    <source>
        <dbReference type="Proteomes" id="UP000546257"/>
    </source>
</evidence>
<comment type="caution">
    <text evidence="2">The sequence shown here is derived from an EMBL/GenBank/DDBJ whole genome shotgun (WGS) entry which is preliminary data.</text>
</comment>
<keyword evidence="3" id="KW-1185">Reference proteome</keyword>
<dbReference type="Proteomes" id="UP000546257">
    <property type="component" value="Unassembled WGS sequence"/>
</dbReference>
<proteinExistence type="predicted"/>
<gene>
    <name evidence="2" type="ORF">H5V44_07940</name>
</gene>
<dbReference type="AlphaFoldDB" id="A0A7J9SHM9"/>
<organism evidence="2 3">
    <name type="scientific">Halobellus ruber</name>
    <dbReference type="NCBI Taxonomy" id="2761102"/>
    <lineage>
        <taxon>Archaea</taxon>
        <taxon>Methanobacteriati</taxon>
        <taxon>Methanobacteriota</taxon>
        <taxon>Stenosarchaea group</taxon>
        <taxon>Halobacteria</taxon>
        <taxon>Halobacteriales</taxon>
        <taxon>Haloferacaceae</taxon>
        <taxon>Halobellus</taxon>
    </lineage>
</organism>
<dbReference type="RefSeq" id="WP_185192569.1">
    <property type="nucleotide sequence ID" value="NZ_JACKXD010000002.1"/>
</dbReference>
<evidence type="ECO:0000256" key="1">
    <source>
        <dbReference type="SAM" id="MobiDB-lite"/>
    </source>
</evidence>
<feature type="compositionally biased region" description="Basic and acidic residues" evidence="1">
    <location>
        <begin position="1"/>
        <end position="12"/>
    </location>
</feature>
<evidence type="ECO:0000313" key="2">
    <source>
        <dbReference type="EMBL" id="MBB6646218.1"/>
    </source>
</evidence>
<feature type="region of interest" description="Disordered" evidence="1">
    <location>
        <begin position="1"/>
        <end position="26"/>
    </location>
</feature>
<reference evidence="2 3" key="1">
    <citation type="submission" date="2020-08" db="EMBL/GenBank/DDBJ databases">
        <authorList>
            <person name="Seo M.-J."/>
        </authorList>
    </citation>
    <scope>NUCLEOTIDE SEQUENCE [LARGE SCALE GENOMIC DNA]</scope>
    <source>
        <strain evidence="2 3">MBLA0160</strain>
    </source>
</reference>